<keyword evidence="1" id="KW-1133">Transmembrane helix</keyword>
<comment type="caution">
    <text evidence="2">The sequence shown here is derived from an EMBL/GenBank/DDBJ whole genome shotgun (WGS) entry which is preliminary data.</text>
</comment>
<keyword evidence="1" id="KW-0472">Membrane</keyword>
<keyword evidence="1" id="KW-0812">Transmembrane</keyword>
<feature type="transmembrane region" description="Helical" evidence="1">
    <location>
        <begin position="7"/>
        <end position="26"/>
    </location>
</feature>
<organism evidence="2 3">
    <name type="scientific">Psychrobacter communis</name>
    <dbReference type="NCBI Taxonomy" id="2762238"/>
    <lineage>
        <taxon>Bacteria</taxon>
        <taxon>Pseudomonadati</taxon>
        <taxon>Pseudomonadota</taxon>
        <taxon>Gammaproteobacteria</taxon>
        <taxon>Moraxellales</taxon>
        <taxon>Moraxellaceae</taxon>
        <taxon>Psychrobacter</taxon>
    </lineage>
</organism>
<keyword evidence="3" id="KW-1185">Reference proteome</keyword>
<name>A0ABR8RFW6_9GAMM</name>
<accession>A0ABR8RFW6</accession>
<dbReference type="EMBL" id="JACSQR010000002">
    <property type="protein sequence ID" value="MBD7946706.1"/>
    <property type="molecule type" value="Genomic_DNA"/>
</dbReference>
<evidence type="ECO:0000313" key="2">
    <source>
        <dbReference type="EMBL" id="MBD7946706.1"/>
    </source>
</evidence>
<sequence length="111" mass="12545">MIRFSYTLKCWALGISYYVGFYFIVLSSNPDFVKYLYILAVSTLLFPIAKRAVDVITDFIAPHSIIFNGLLSSLLINIVIWVLTPFIVAMTLIALLFYAMGVVTENIRAKP</sequence>
<protein>
    <submittedName>
        <fullName evidence="2">Uncharacterized protein</fullName>
    </submittedName>
</protein>
<dbReference type="Proteomes" id="UP000606724">
    <property type="component" value="Unassembled WGS sequence"/>
</dbReference>
<proteinExistence type="predicted"/>
<dbReference type="RefSeq" id="WP_191689910.1">
    <property type="nucleotide sequence ID" value="NZ_JACSQR010000002.1"/>
</dbReference>
<evidence type="ECO:0000256" key="1">
    <source>
        <dbReference type="SAM" id="Phobius"/>
    </source>
</evidence>
<gene>
    <name evidence="2" type="ORF">H9653_01470</name>
</gene>
<evidence type="ECO:0000313" key="3">
    <source>
        <dbReference type="Proteomes" id="UP000606724"/>
    </source>
</evidence>
<reference evidence="2 3" key="1">
    <citation type="submission" date="2020-08" db="EMBL/GenBank/DDBJ databases">
        <title>A Genomic Blueprint of the Chicken Gut Microbiome.</title>
        <authorList>
            <person name="Gilroy R."/>
            <person name="Ravi A."/>
            <person name="Getino M."/>
            <person name="Pursley I."/>
            <person name="Horton D.L."/>
            <person name="Alikhan N.-F."/>
            <person name="Baker D."/>
            <person name="Gharbi K."/>
            <person name="Hall N."/>
            <person name="Watson M."/>
            <person name="Adriaenssens E.M."/>
            <person name="Foster-Nyarko E."/>
            <person name="Jarju S."/>
            <person name="Secka A."/>
            <person name="Antonio M."/>
            <person name="Oren A."/>
            <person name="Chaudhuri R."/>
            <person name="La Ragione R.M."/>
            <person name="Hildebrand F."/>
            <person name="Pallen M.J."/>
        </authorList>
    </citation>
    <scope>NUCLEOTIDE SEQUENCE [LARGE SCALE GENOMIC DNA]</scope>
    <source>
        <strain evidence="2 3">Sa4CVA2</strain>
    </source>
</reference>
<feature type="transmembrane region" description="Helical" evidence="1">
    <location>
        <begin position="86"/>
        <end position="104"/>
    </location>
</feature>